<dbReference type="STRING" id="45056.Lade_1303"/>
<dbReference type="SUPFAM" id="SSF56112">
    <property type="entry name" value="Protein kinase-like (PK-like)"/>
    <property type="match status" value="1"/>
</dbReference>
<dbReference type="GO" id="GO:0000155">
    <property type="term" value="F:phosphorelay sensor kinase activity"/>
    <property type="evidence" value="ECO:0007669"/>
    <property type="project" value="InterPro"/>
</dbReference>
<keyword evidence="5" id="KW-0418">Kinase</keyword>
<feature type="compositionally biased region" description="Pro residues" evidence="3">
    <location>
        <begin position="115"/>
        <end position="126"/>
    </location>
</feature>
<dbReference type="Proteomes" id="UP000054859">
    <property type="component" value="Unassembled WGS sequence"/>
</dbReference>
<dbReference type="SMART" id="SM00220">
    <property type="entry name" value="S_TKc"/>
    <property type="match status" value="1"/>
</dbReference>
<proteinExistence type="predicted"/>
<protein>
    <recommendedName>
        <fullName evidence="2">histidine kinase</fullName>
        <ecNumber evidence="2">2.7.13.3</ecNumber>
    </recommendedName>
</protein>
<dbReference type="InterPro" id="IPR000719">
    <property type="entry name" value="Prot_kinase_dom"/>
</dbReference>
<dbReference type="OrthoDB" id="5650925at2"/>
<name>A0A0W0R6J7_9GAMM</name>
<comment type="catalytic activity">
    <reaction evidence="1">
        <text>ATP + protein L-histidine = ADP + protein N-phospho-L-histidine.</text>
        <dbReference type="EC" id="2.7.13.3"/>
    </reaction>
</comment>
<sequence length="739" mass="83711">MPLFQRYHKEDLLVGGDGKRNIEKLTSVSLSERLDYAWKVLNSAEKKYTPLHKEGAQQFLCQAFGLPESNSRVLIHLQRLMELKTDTFIPKFADLRTADVRPPRETPRAVEAPVSSPPRAVPPLTPPMGQIALLREETTRDARVNRFLRDVNKDIQQLNRLIDDFNRSTIKNEKIGHLLKIHEYRKQILNTYSEREINYSVDFQQKIQTDLFTEIKKQAGLLGVASIDKKTPELAAASTAPKTLPEIIENMAQGKAEQLISMLAAGERLNIRKLQSLYQPHEEGYREYKTFLENNSITYLGGGNSKNFKITPNDGSTPYVLKVEYRMGVPKSAEVYLREHALRNILTEDKADRLVTFRDSATHQVATRRLVVTEFCTGGDLESHGSKISDHQARLQSALNIYTQMGTILNGIKNDGFGFPDMKNTNWLIDERGVRLADSKSFMYANPRGQIDTKSEANRYFGFISTGYMNPPEFSRAATHPIDIDKMHSFMMGKNLYQYVTGCPWSELHGKSSAADYNFNHPVFKDDVGQRLKATITRMIQPEPSARISVDRALQELELAKAMPQIVECRSLLKQLQATKLGNNDEKIDDYIAKKERELANLTNARDIPAIKQELNTTLAHLHQNQATIGILKDITANLKGSWGGAAKIERIEKALGAIPLEQRMHLDIPDTPEKLNLHKALASHRYFWRAEPKIEDGKVHEATAANSFVRFKEAMHKNKVEAVRAPVDEVTAPHPEVK</sequence>
<comment type="caution">
    <text evidence="5">The sequence shown here is derived from an EMBL/GenBank/DDBJ whole genome shotgun (WGS) entry which is preliminary data.</text>
</comment>
<evidence type="ECO:0000313" key="5">
    <source>
        <dbReference type="EMBL" id="KTC66645.1"/>
    </source>
</evidence>
<dbReference type="CDD" id="cd00082">
    <property type="entry name" value="HisKA"/>
    <property type="match status" value="1"/>
</dbReference>
<dbReference type="AlphaFoldDB" id="A0A0W0R6J7"/>
<feature type="domain" description="Protein kinase" evidence="4">
    <location>
        <begin position="294"/>
        <end position="559"/>
    </location>
</feature>
<reference evidence="5 6" key="1">
    <citation type="submission" date="2015-11" db="EMBL/GenBank/DDBJ databases">
        <title>Identification of large and diverse effector repertoires of 38 Legionella species.</title>
        <authorList>
            <person name="Burstein D."/>
            <person name="Amaro F."/>
            <person name="Zusman T."/>
            <person name="Lifshitz Z."/>
            <person name="Cohen O."/>
            <person name="Gilbert J.A."/>
            <person name="Pupko T."/>
            <person name="Shuman H.A."/>
            <person name="Segal G."/>
        </authorList>
    </citation>
    <scope>NUCLEOTIDE SEQUENCE [LARGE SCALE GENOMIC DNA]</scope>
    <source>
        <strain evidence="5 6">1762-AUS-E</strain>
    </source>
</reference>
<evidence type="ECO:0000313" key="6">
    <source>
        <dbReference type="Proteomes" id="UP000054859"/>
    </source>
</evidence>
<accession>A0A0W0R6J7</accession>
<evidence type="ECO:0000259" key="4">
    <source>
        <dbReference type="PROSITE" id="PS50011"/>
    </source>
</evidence>
<feature type="region of interest" description="Disordered" evidence="3">
    <location>
        <begin position="102"/>
        <end position="126"/>
    </location>
</feature>
<evidence type="ECO:0000256" key="2">
    <source>
        <dbReference type="ARBA" id="ARBA00012438"/>
    </source>
</evidence>
<evidence type="ECO:0000256" key="3">
    <source>
        <dbReference type="SAM" id="MobiDB-lite"/>
    </source>
</evidence>
<dbReference type="PATRIC" id="fig|45056.6.peg.1345"/>
<keyword evidence="6" id="KW-1185">Reference proteome</keyword>
<dbReference type="InterPro" id="IPR003661">
    <property type="entry name" value="HisK_dim/P_dom"/>
</dbReference>
<dbReference type="Gene3D" id="1.10.510.10">
    <property type="entry name" value="Transferase(Phosphotransferase) domain 1"/>
    <property type="match status" value="1"/>
</dbReference>
<dbReference type="RefSeq" id="WP_058462302.1">
    <property type="nucleotide sequence ID" value="NZ_CAAAHS010000010.1"/>
</dbReference>
<keyword evidence="5" id="KW-0808">Transferase</keyword>
<keyword evidence="5" id="KW-0723">Serine/threonine-protein kinase</keyword>
<dbReference type="InterPro" id="IPR011009">
    <property type="entry name" value="Kinase-like_dom_sf"/>
</dbReference>
<dbReference type="EC" id="2.7.13.3" evidence="2"/>
<evidence type="ECO:0000256" key="1">
    <source>
        <dbReference type="ARBA" id="ARBA00000085"/>
    </source>
</evidence>
<dbReference type="EMBL" id="LNKA01000001">
    <property type="protein sequence ID" value="KTC66645.1"/>
    <property type="molecule type" value="Genomic_DNA"/>
</dbReference>
<dbReference type="GO" id="GO:0004674">
    <property type="term" value="F:protein serine/threonine kinase activity"/>
    <property type="evidence" value="ECO:0007669"/>
    <property type="project" value="UniProtKB-KW"/>
</dbReference>
<dbReference type="GO" id="GO:0005524">
    <property type="term" value="F:ATP binding"/>
    <property type="evidence" value="ECO:0007669"/>
    <property type="project" value="InterPro"/>
</dbReference>
<dbReference type="PROSITE" id="PS50011">
    <property type="entry name" value="PROTEIN_KINASE_DOM"/>
    <property type="match status" value="1"/>
</dbReference>
<organism evidence="5 6">
    <name type="scientific">Legionella adelaidensis</name>
    <dbReference type="NCBI Taxonomy" id="45056"/>
    <lineage>
        <taxon>Bacteria</taxon>
        <taxon>Pseudomonadati</taxon>
        <taxon>Pseudomonadota</taxon>
        <taxon>Gammaproteobacteria</taxon>
        <taxon>Legionellales</taxon>
        <taxon>Legionellaceae</taxon>
        <taxon>Legionella</taxon>
    </lineage>
</organism>
<gene>
    <name evidence="5" type="ORF">Lade_1303</name>
</gene>